<gene>
    <name evidence="1" type="ORF">CEXT_582121</name>
</gene>
<proteinExistence type="predicted"/>
<accession>A0AAV4MFR1</accession>
<organism evidence="1 2">
    <name type="scientific">Caerostris extrusa</name>
    <name type="common">Bark spider</name>
    <name type="synonym">Caerostris bankana</name>
    <dbReference type="NCBI Taxonomy" id="172846"/>
    <lineage>
        <taxon>Eukaryota</taxon>
        <taxon>Metazoa</taxon>
        <taxon>Ecdysozoa</taxon>
        <taxon>Arthropoda</taxon>
        <taxon>Chelicerata</taxon>
        <taxon>Arachnida</taxon>
        <taxon>Araneae</taxon>
        <taxon>Araneomorphae</taxon>
        <taxon>Entelegynae</taxon>
        <taxon>Araneoidea</taxon>
        <taxon>Araneidae</taxon>
        <taxon>Caerostris</taxon>
    </lineage>
</organism>
<dbReference type="AlphaFoldDB" id="A0AAV4MFR1"/>
<evidence type="ECO:0000313" key="2">
    <source>
        <dbReference type="Proteomes" id="UP001054945"/>
    </source>
</evidence>
<comment type="caution">
    <text evidence="1">The sequence shown here is derived from an EMBL/GenBank/DDBJ whole genome shotgun (WGS) entry which is preliminary data.</text>
</comment>
<dbReference type="Proteomes" id="UP001054945">
    <property type="component" value="Unassembled WGS sequence"/>
</dbReference>
<sequence length="83" mass="9401">MRMHVEEKKILLIPPTPSVFSKRSGSKMIFPGSSRVHPQPPAEETPCATWRRLDSSRNVSVRLLCPVNGAQYPVTTTWRDVKI</sequence>
<protein>
    <recommendedName>
        <fullName evidence="3">Ig-like domain-containing protein</fullName>
    </recommendedName>
</protein>
<keyword evidence="2" id="KW-1185">Reference proteome</keyword>
<dbReference type="EMBL" id="BPLR01002072">
    <property type="protein sequence ID" value="GIX69659.1"/>
    <property type="molecule type" value="Genomic_DNA"/>
</dbReference>
<name>A0AAV4MFR1_CAEEX</name>
<reference evidence="1 2" key="1">
    <citation type="submission" date="2021-06" db="EMBL/GenBank/DDBJ databases">
        <title>Caerostris extrusa draft genome.</title>
        <authorList>
            <person name="Kono N."/>
            <person name="Arakawa K."/>
        </authorList>
    </citation>
    <scope>NUCLEOTIDE SEQUENCE [LARGE SCALE GENOMIC DNA]</scope>
</reference>
<evidence type="ECO:0008006" key="3">
    <source>
        <dbReference type="Google" id="ProtNLM"/>
    </source>
</evidence>
<evidence type="ECO:0000313" key="1">
    <source>
        <dbReference type="EMBL" id="GIX69659.1"/>
    </source>
</evidence>